<dbReference type="InterPro" id="IPR003423">
    <property type="entry name" value="OMP_efflux"/>
</dbReference>
<dbReference type="Proteomes" id="UP000319771">
    <property type="component" value="Unassembled WGS sequence"/>
</dbReference>
<dbReference type="NCBIfam" id="TIGR01845">
    <property type="entry name" value="outer_NodT"/>
    <property type="match status" value="1"/>
</dbReference>
<dbReference type="AlphaFoldDB" id="A0A538U5H0"/>
<dbReference type="Gene3D" id="1.20.1600.10">
    <property type="entry name" value="Outer membrane efflux proteins (OEP)"/>
    <property type="match status" value="1"/>
</dbReference>
<dbReference type="PANTHER" id="PTHR30203:SF25">
    <property type="entry name" value="OUTER MEMBRANE PROTEIN-RELATED"/>
    <property type="match status" value="1"/>
</dbReference>
<comment type="caution">
    <text evidence="3">The sequence shown here is derived from an EMBL/GenBank/DDBJ whole genome shotgun (WGS) entry which is preliminary data.</text>
</comment>
<name>A0A538U5H0_UNCEI</name>
<dbReference type="SUPFAM" id="SSF56954">
    <property type="entry name" value="Outer membrane efflux proteins (OEP)"/>
    <property type="match status" value="1"/>
</dbReference>
<feature type="chain" id="PRO_5022250106" evidence="2">
    <location>
        <begin position="19"/>
        <end position="479"/>
    </location>
</feature>
<proteinExistence type="inferred from homology"/>
<keyword evidence="2" id="KW-0812">Transmembrane</keyword>
<keyword evidence="2" id="KW-0564">Palmitate</keyword>
<comment type="similarity">
    <text evidence="1 2">Belongs to the outer membrane factor (OMF) (TC 1.B.17) family.</text>
</comment>
<keyword evidence="2" id="KW-0732">Signal</keyword>
<dbReference type="EMBL" id="VBPB01000182">
    <property type="protein sequence ID" value="TMQ71131.1"/>
    <property type="molecule type" value="Genomic_DNA"/>
</dbReference>
<evidence type="ECO:0000313" key="4">
    <source>
        <dbReference type="Proteomes" id="UP000319771"/>
    </source>
</evidence>
<dbReference type="GO" id="GO:0005886">
    <property type="term" value="C:plasma membrane"/>
    <property type="evidence" value="ECO:0007669"/>
    <property type="project" value="UniProtKB-SubCell"/>
</dbReference>
<comment type="subcellular location">
    <subcellularLocation>
        <location evidence="2">Cell membrane</location>
        <topology evidence="2">Lipid-anchor</topology>
    </subcellularLocation>
</comment>
<evidence type="ECO:0000313" key="3">
    <source>
        <dbReference type="EMBL" id="TMQ71131.1"/>
    </source>
</evidence>
<dbReference type="Pfam" id="PF02321">
    <property type="entry name" value="OEP"/>
    <property type="match status" value="2"/>
</dbReference>
<dbReference type="Gene3D" id="2.20.200.10">
    <property type="entry name" value="Outer membrane efflux proteins (OEP)"/>
    <property type="match status" value="1"/>
</dbReference>
<gene>
    <name evidence="3" type="ORF">E6K81_10810</name>
</gene>
<accession>A0A538U5H0</accession>
<organism evidence="3 4">
    <name type="scientific">Eiseniibacteriota bacterium</name>
    <dbReference type="NCBI Taxonomy" id="2212470"/>
    <lineage>
        <taxon>Bacteria</taxon>
        <taxon>Candidatus Eiseniibacteriota</taxon>
    </lineage>
</organism>
<protein>
    <submittedName>
        <fullName evidence="3">TolC family protein</fullName>
    </submittedName>
</protein>
<dbReference type="GO" id="GO:0015562">
    <property type="term" value="F:efflux transmembrane transporter activity"/>
    <property type="evidence" value="ECO:0007669"/>
    <property type="project" value="InterPro"/>
</dbReference>
<dbReference type="InterPro" id="IPR010131">
    <property type="entry name" value="MdtP/NodT-like"/>
</dbReference>
<keyword evidence="2" id="KW-0472">Membrane</keyword>
<evidence type="ECO:0000256" key="2">
    <source>
        <dbReference type="RuleBase" id="RU362097"/>
    </source>
</evidence>
<keyword evidence="2" id="KW-0449">Lipoprotein</keyword>
<keyword evidence="2" id="KW-1134">Transmembrane beta strand</keyword>
<feature type="signal peptide" evidence="2">
    <location>
        <begin position="1"/>
        <end position="18"/>
    </location>
</feature>
<evidence type="ECO:0000256" key="1">
    <source>
        <dbReference type="ARBA" id="ARBA00007613"/>
    </source>
</evidence>
<dbReference type="PANTHER" id="PTHR30203">
    <property type="entry name" value="OUTER MEMBRANE CATION EFFLUX PROTEIN"/>
    <property type="match status" value="1"/>
</dbReference>
<reference evidence="3 4" key="1">
    <citation type="journal article" date="2019" name="Nat. Microbiol.">
        <title>Mediterranean grassland soil C-N compound turnover is dependent on rainfall and depth, and is mediated by genomically divergent microorganisms.</title>
        <authorList>
            <person name="Diamond S."/>
            <person name="Andeer P.F."/>
            <person name="Li Z."/>
            <person name="Crits-Christoph A."/>
            <person name="Burstein D."/>
            <person name="Anantharaman K."/>
            <person name="Lane K.R."/>
            <person name="Thomas B.C."/>
            <person name="Pan C."/>
            <person name="Northen T.R."/>
            <person name="Banfield J.F."/>
        </authorList>
    </citation>
    <scope>NUCLEOTIDE SEQUENCE [LARGE SCALE GENOMIC DNA]</scope>
    <source>
        <strain evidence="3">WS_11</strain>
    </source>
</reference>
<sequence length="479" mass="51600">MRRALLALALSACASACAVGPDFVRPEREVPPAFAGADSPALGPGDVEAAWWESFGDERLDRLVHEAIAQNYDVRIALANLNEARAARLETKLALLPIVPARAGYQRVRLSEIDAGGASPTFDLFDAGFDATWEVDVWGRIRREVEAANDDIGREEETLRDVVVTVTAEVGRAYVELRGLQEQLLVATRNAENQAATLDLTNALLEEGRGTELDTAQAKAQLERTRAQIPLIESTIRSSIHRLGVLTGRLPTELIPELEVREPIPRCPGEIAIGDPAGLLRRRADVRAAERDVAGATARIGVQVADLFPRVLFVGSVGVAADSFSGLSSGGAGNYAFGPRLQWAAFDLGRVYARIGQADARTDAALARYEKTVLLALEDAENALVDYGKSLERERSLAESERASREAAELARLRYEDGASNFLQVLDAERRLLEAQELLAQSQTDVSVSLIAVYKALGGSWQVLTAPGEPPAPAPVTAP</sequence>